<name>A0A7C1AML2_9BACT</name>
<proteinExistence type="predicted"/>
<organism evidence="7">
    <name type="scientific">Thermodesulforhabdus norvegica</name>
    <dbReference type="NCBI Taxonomy" id="39841"/>
    <lineage>
        <taxon>Bacteria</taxon>
        <taxon>Pseudomonadati</taxon>
        <taxon>Thermodesulfobacteriota</taxon>
        <taxon>Syntrophobacteria</taxon>
        <taxon>Syntrophobacterales</taxon>
        <taxon>Thermodesulforhabdaceae</taxon>
        <taxon>Thermodesulforhabdus</taxon>
    </lineage>
</organism>
<dbReference type="EMBL" id="DQZW01000339">
    <property type="protein sequence ID" value="HDL90667.1"/>
    <property type="molecule type" value="Genomic_DNA"/>
</dbReference>
<keyword evidence="4 6" id="KW-1133">Transmembrane helix</keyword>
<evidence type="ECO:0000256" key="2">
    <source>
        <dbReference type="ARBA" id="ARBA00022448"/>
    </source>
</evidence>
<dbReference type="InterPro" id="IPR001204">
    <property type="entry name" value="Phos_transporter"/>
</dbReference>
<keyword evidence="5 6" id="KW-0472">Membrane</keyword>
<dbReference type="GO" id="GO:0035435">
    <property type="term" value="P:phosphate ion transmembrane transport"/>
    <property type="evidence" value="ECO:0007669"/>
    <property type="project" value="TreeGrafter"/>
</dbReference>
<feature type="transmembrane region" description="Helical" evidence="6">
    <location>
        <begin position="179"/>
        <end position="205"/>
    </location>
</feature>
<evidence type="ECO:0000256" key="4">
    <source>
        <dbReference type="ARBA" id="ARBA00022989"/>
    </source>
</evidence>
<sequence length="310" mass="32900">MGWGLGANDSANIFGTGVASGLIRYRTAVLVTAIFVILGAMLEGRKCITTISDLTSLSPLFSFICLIAAALTIAVLTFYAIPASTSQAIVGSLMGIALQSGHHPDYRLLIKIVICWICTPIGGIIFSVLLFRILKLLFLDRVKSVTILNLLFTFGILITGTYGAYALGANNVANVTGVYVASGILLPFHAALIGGLSIAIGVLTYSKKTMMTVGKGIVPLDPFSAMITVFSEALTLHVFTQVGVPVSSSQAVVGAVVGIGFARDYRTINYRMFGKIAIGWICTPLAAGLLALSLLFAVRQLPELPYYCFF</sequence>
<comment type="caution">
    <text evidence="7">The sequence shown here is derived from an EMBL/GenBank/DDBJ whole genome shotgun (WGS) entry which is preliminary data.</text>
</comment>
<feature type="transmembrane region" description="Helical" evidence="6">
    <location>
        <begin position="108"/>
        <end position="134"/>
    </location>
</feature>
<dbReference type="GO" id="GO:0016020">
    <property type="term" value="C:membrane"/>
    <property type="evidence" value="ECO:0007669"/>
    <property type="project" value="UniProtKB-SubCell"/>
</dbReference>
<dbReference type="PANTHER" id="PTHR11101">
    <property type="entry name" value="PHOSPHATE TRANSPORTER"/>
    <property type="match status" value="1"/>
</dbReference>
<dbReference type="Pfam" id="PF01384">
    <property type="entry name" value="PHO4"/>
    <property type="match status" value="1"/>
</dbReference>
<evidence type="ECO:0000256" key="3">
    <source>
        <dbReference type="ARBA" id="ARBA00022692"/>
    </source>
</evidence>
<feature type="transmembrane region" description="Helical" evidence="6">
    <location>
        <begin position="23"/>
        <end position="42"/>
    </location>
</feature>
<accession>A0A7C1AML2</accession>
<dbReference type="AlphaFoldDB" id="A0A7C1AML2"/>
<feature type="transmembrane region" description="Helical" evidence="6">
    <location>
        <begin position="146"/>
        <end position="167"/>
    </location>
</feature>
<dbReference type="Proteomes" id="UP000886355">
    <property type="component" value="Unassembled WGS sequence"/>
</dbReference>
<keyword evidence="3 6" id="KW-0812">Transmembrane</keyword>
<reference evidence="7" key="1">
    <citation type="journal article" date="2020" name="mSystems">
        <title>Genome- and Community-Level Interaction Insights into Carbon Utilization and Element Cycling Functions of Hydrothermarchaeota in Hydrothermal Sediment.</title>
        <authorList>
            <person name="Zhou Z."/>
            <person name="Liu Y."/>
            <person name="Xu W."/>
            <person name="Pan J."/>
            <person name="Luo Z.H."/>
            <person name="Li M."/>
        </authorList>
    </citation>
    <scope>NUCLEOTIDE SEQUENCE [LARGE SCALE GENOMIC DNA]</scope>
    <source>
        <strain evidence="7">HyVt-19</strain>
    </source>
</reference>
<feature type="transmembrane region" description="Helical" evidence="6">
    <location>
        <begin position="54"/>
        <end position="81"/>
    </location>
</feature>
<dbReference type="PANTHER" id="PTHR11101:SF80">
    <property type="entry name" value="PHOSPHATE TRANSPORTER"/>
    <property type="match status" value="1"/>
</dbReference>
<evidence type="ECO:0000256" key="5">
    <source>
        <dbReference type="ARBA" id="ARBA00023136"/>
    </source>
</evidence>
<gene>
    <name evidence="7" type="ORF">ENG14_07165</name>
</gene>
<protein>
    <submittedName>
        <fullName evidence="7">Inorganic phosphate transporter</fullName>
    </submittedName>
</protein>
<feature type="transmembrane region" description="Helical" evidence="6">
    <location>
        <begin position="277"/>
        <end position="297"/>
    </location>
</feature>
<comment type="subcellular location">
    <subcellularLocation>
        <location evidence="1">Membrane</location>
        <topology evidence="1">Multi-pass membrane protein</topology>
    </subcellularLocation>
</comment>
<keyword evidence="2" id="KW-0813">Transport</keyword>
<evidence type="ECO:0000313" key="7">
    <source>
        <dbReference type="EMBL" id="HDL90667.1"/>
    </source>
</evidence>
<dbReference type="GO" id="GO:0005315">
    <property type="term" value="F:phosphate transmembrane transporter activity"/>
    <property type="evidence" value="ECO:0007669"/>
    <property type="project" value="InterPro"/>
</dbReference>
<evidence type="ECO:0000256" key="1">
    <source>
        <dbReference type="ARBA" id="ARBA00004141"/>
    </source>
</evidence>
<evidence type="ECO:0000256" key="6">
    <source>
        <dbReference type="SAM" id="Phobius"/>
    </source>
</evidence>